<feature type="transmembrane region" description="Helical" evidence="10">
    <location>
        <begin position="370"/>
        <end position="391"/>
    </location>
</feature>
<dbReference type="EMBL" id="AXCN02000556">
    <property type="status" value="NOT_ANNOTATED_CDS"/>
    <property type="molecule type" value="Genomic_DNA"/>
</dbReference>
<dbReference type="AlphaFoldDB" id="A0A182R0B3"/>
<evidence type="ECO:0000256" key="1">
    <source>
        <dbReference type="ARBA" id="ARBA00004651"/>
    </source>
</evidence>
<evidence type="ECO:0000256" key="3">
    <source>
        <dbReference type="ARBA" id="ARBA00022475"/>
    </source>
</evidence>
<dbReference type="EnsemblMetazoa" id="AFAF020434-RA">
    <property type="protein sequence ID" value="AFAF020434-PA"/>
    <property type="gene ID" value="AFAF020434"/>
</dbReference>
<feature type="transmembrane region" description="Helical" evidence="10">
    <location>
        <begin position="525"/>
        <end position="543"/>
    </location>
</feature>
<evidence type="ECO:0000259" key="11">
    <source>
        <dbReference type="PROSITE" id="PS50261"/>
    </source>
</evidence>
<dbReference type="GO" id="GO:0008528">
    <property type="term" value="F:G protein-coupled peptide receptor activity"/>
    <property type="evidence" value="ECO:0007669"/>
    <property type="project" value="TreeGrafter"/>
</dbReference>
<dbReference type="Proteomes" id="UP000075886">
    <property type="component" value="Unassembled WGS sequence"/>
</dbReference>
<evidence type="ECO:0000256" key="5">
    <source>
        <dbReference type="ARBA" id="ARBA00022989"/>
    </source>
</evidence>
<feature type="transmembrane region" description="Helical" evidence="10">
    <location>
        <begin position="437"/>
        <end position="462"/>
    </location>
</feature>
<dbReference type="STRING" id="69004.A0A182R0B3"/>
<evidence type="ECO:0000256" key="8">
    <source>
        <dbReference type="ARBA" id="ARBA00023170"/>
    </source>
</evidence>
<reference evidence="12" key="2">
    <citation type="submission" date="2020-05" db="UniProtKB">
        <authorList>
            <consortium name="EnsemblMetazoa"/>
        </authorList>
    </citation>
    <scope>IDENTIFICATION</scope>
    <source>
        <strain evidence="12">FAR1</strain>
    </source>
</reference>
<evidence type="ECO:0000256" key="6">
    <source>
        <dbReference type="ARBA" id="ARBA00023040"/>
    </source>
</evidence>
<evidence type="ECO:0000256" key="7">
    <source>
        <dbReference type="ARBA" id="ARBA00023136"/>
    </source>
</evidence>
<sequence>MVISVALNCCPMLSRFCTSTSKPAPRIVRTFDNSPRSMFIALCPVAAGAKDWCTRNRTNAPLQHCGFWFLVFAFVRFIDSRARVAKVLSNSGRAGMRDSVFFSEFVYKQRSRSVFFSRSVSSSPTNPREEYGCVENVLKCADIQVASGPVCQCGLVRGAIESLEVLRRVVPRSNCCAEMVFWWCFVMLSLLVATSGSSEVINCTASDRLDLSDGVMDRQGSIRFAGAIYPPDSYEISQETHRFYSCICARLKCVYVCCYHIERRRCEKSSLPLNRTVSSSTSSLVSVAEEIDLRESSDYWLIYATPPAWNYTPGHSILISGHEGELINDGSFAYGTKVYASRTYCINPANDSLPYVWIKETDEHLELHRWHSLGMIISIPFLIATLIVYALIPDLRNIPGKSLMCYVSVLTVSYVALISIKRSLFDDTPEWCTLIGYAYYVSVMASFFWLNLMAFDIYWTFGGRHRTTTDQGKFLLYCCYGFGGPVIFLSIALLADHTDLVYTSLRPGFGEGQCLFKSEKFVSFIYLYLPLVVLVGANLFFFIKTAIKINSIERSTAAALQGESGRHSKYTNERNRYGLYVRLFVVMGVSWTFEFITWLADSQHWLVHVTDISNCISGVFIFFLFVWKHKVWLLLQQRLSGKAVRRHTQPLFSVTATKTTGLTPVRMQSSQRMERSSF</sequence>
<dbReference type="InterPro" id="IPR017981">
    <property type="entry name" value="GPCR_2-like_7TM"/>
</dbReference>
<dbReference type="SUPFAM" id="SSF63877">
    <property type="entry name" value="Methuselah ectodomain"/>
    <property type="match status" value="1"/>
</dbReference>
<organism evidence="12 13">
    <name type="scientific">Anopheles farauti</name>
    <dbReference type="NCBI Taxonomy" id="69004"/>
    <lineage>
        <taxon>Eukaryota</taxon>
        <taxon>Metazoa</taxon>
        <taxon>Ecdysozoa</taxon>
        <taxon>Arthropoda</taxon>
        <taxon>Hexapoda</taxon>
        <taxon>Insecta</taxon>
        <taxon>Pterygota</taxon>
        <taxon>Neoptera</taxon>
        <taxon>Endopterygota</taxon>
        <taxon>Diptera</taxon>
        <taxon>Nematocera</taxon>
        <taxon>Culicoidea</taxon>
        <taxon>Culicidae</taxon>
        <taxon>Anophelinae</taxon>
        <taxon>Anopheles</taxon>
    </lineage>
</organism>
<comment type="subcellular location">
    <subcellularLocation>
        <location evidence="1">Cell membrane</location>
        <topology evidence="1">Multi-pass membrane protein</topology>
    </subcellularLocation>
</comment>
<dbReference type="InterPro" id="IPR051384">
    <property type="entry name" value="Mth_GPCR"/>
</dbReference>
<dbReference type="PANTHER" id="PTHR47154:SF2">
    <property type="entry name" value="G-PROTEIN COUPLED RECEPTOR MTH-RELATED"/>
    <property type="match status" value="1"/>
</dbReference>
<keyword evidence="7 10" id="KW-0472">Membrane</keyword>
<feature type="domain" description="G-protein coupled receptors family 2 profile 2" evidence="11">
    <location>
        <begin position="367"/>
        <end position="629"/>
    </location>
</feature>
<accession>A0A182R0B3</accession>
<keyword evidence="13" id="KW-1185">Reference proteome</keyword>
<dbReference type="PANTHER" id="PTHR47154">
    <property type="entry name" value="G-PROTEIN COUPLED RECEPTOR MTH-RELATED"/>
    <property type="match status" value="1"/>
</dbReference>
<evidence type="ECO:0000313" key="12">
    <source>
        <dbReference type="EnsemblMetazoa" id="AFAF020434-PA"/>
    </source>
</evidence>
<keyword evidence="9" id="KW-0807">Transducer</keyword>
<dbReference type="Gene3D" id="1.20.1070.10">
    <property type="entry name" value="Rhodopsin 7-helix transmembrane proteins"/>
    <property type="match status" value="1"/>
</dbReference>
<feature type="transmembrane region" description="Helical" evidence="10">
    <location>
        <begin position="474"/>
        <end position="495"/>
    </location>
</feature>
<evidence type="ECO:0000256" key="9">
    <source>
        <dbReference type="ARBA" id="ARBA00023224"/>
    </source>
</evidence>
<keyword evidence="6" id="KW-0297">G-protein coupled receptor</keyword>
<dbReference type="PROSITE" id="PS50261">
    <property type="entry name" value="G_PROTEIN_RECEP_F2_4"/>
    <property type="match status" value="1"/>
</dbReference>
<keyword evidence="3" id="KW-1003">Cell membrane</keyword>
<proteinExistence type="inferred from homology"/>
<comment type="similarity">
    <text evidence="2">Belongs to the G-protein coupled receptor 2 family. Mth subfamily.</text>
</comment>
<keyword evidence="5 10" id="KW-1133">Transmembrane helix</keyword>
<protein>
    <recommendedName>
        <fullName evidence="11">G-protein coupled receptors family 2 profile 2 domain-containing protein</fullName>
    </recommendedName>
</protein>
<feature type="transmembrane region" description="Helical" evidence="10">
    <location>
        <begin position="579"/>
        <end position="599"/>
    </location>
</feature>
<evidence type="ECO:0000256" key="4">
    <source>
        <dbReference type="ARBA" id="ARBA00022692"/>
    </source>
</evidence>
<evidence type="ECO:0000256" key="10">
    <source>
        <dbReference type="SAM" id="Phobius"/>
    </source>
</evidence>
<name>A0A182R0B3_9DIPT</name>
<dbReference type="VEuPathDB" id="VectorBase:AFAF020434"/>
<dbReference type="InterPro" id="IPR036272">
    <property type="entry name" value="Methuselah_N_sf"/>
</dbReference>
<feature type="transmembrane region" description="Helical" evidence="10">
    <location>
        <begin position="403"/>
        <end position="425"/>
    </location>
</feature>
<keyword evidence="8" id="KW-0675">Receptor</keyword>
<reference evidence="13" key="1">
    <citation type="submission" date="2014-01" db="EMBL/GenBank/DDBJ databases">
        <title>The Genome Sequence of Anopheles farauti FAR1 (V2).</title>
        <authorList>
            <consortium name="The Broad Institute Genomics Platform"/>
            <person name="Neafsey D.E."/>
            <person name="Besansky N."/>
            <person name="Howell P."/>
            <person name="Walton C."/>
            <person name="Young S.K."/>
            <person name="Zeng Q."/>
            <person name="Gargeya S."/>
            <person name="Fitzgerald M."/>
            <person name="Haas B."/>
            <person name="Abouelleil A."/>
            <person name="Allen A.W."/>
            <person name="Alvarado L."/>
            <person name="Arachchi H.M."/>
            <person name="Berlin A.M."/>
            <person name="Chapman S.B."/>
            <person name="Gainer-Dewar J."/>
            <person name="Goldberg J."/>
            <person name="Griggs A."/>
            <person name="Gujja S."/>
            <person name="Hansen M."/>
            <person name="Howarth C."/>
            <person name="Imamovic A."/>
            <person name="Ireland A."/>
            <person name="Larimer J."/>
            <person name="McCowan C."/>
            <person name="Murphy C."/>
            <person name="Pearson M."/>
            <person name="Poon T.W."/>
            <person name="Priest M."/>
            <person name="Roberts A."/>
            <person name="Saif S."/>
            <person name="Shea T."/>
            <person name="Sisk P."/>
            <person name="Sykes S."/>
            <person name="Wortman J."/>
            <person name="Nusbaum C."/>
            <person name="Birren B."/>
        </authorList>
    </citation>
    <scope>NUCLEOTIDE SEQUENCE [LARGE SCALE GENOMIC DNA]</scope>
    <source>
        <strain evidence="13">FAR1</strain>
    </source>
</reference>
<dbReference type="GO" id="GO:0005886">
    <property type="term" value="C:plasma membrane"/>
    <property type="evidence" value="ECO:0007669"/>
    <property type="project" value="UniProtKB-SubCell"/>
</dbReference>
<evidence type="ECO:0000256" key="2">
    <source>
        <dbReference type="ARBA" id="ARBA00008979"/>
    </source>
</evidence>
<keyword evidence="4 10" id="KW-0812">Transmembrane</keyword>
<dbReference type="CDD" id="cd15039">
    <property type="entry name" value="7tmB3_Methuselah-like"/>
    <property type="match status" value="1"/>
</dbReference>
<feature type="transmembrane region" description="Helical" evidence="10">
    <location>
        <begin position="605"/>
        <end position="627"/>
    </location>
</feature>
<dbReference type="GO" id="GO:0007166">
    <property type="term" value="P:cell surface receptor signaling pathway"/>
    <property type="evidence" value="ECO:0007669"/>
    <property type="project" value="InterPro"/>
</dbReference>
<evidence type="ECO:0000313" key="13">
    <source>
        <dbReference type="Proteomes" id="UP000075886"/>
    </source>
</evidence>